<dbReference type="InterPro" id="IPR001640">
    <property type="entry name" value="Lgt"/>
</dbReference>
<evidence type="ECO:0000256" key="4">
    <source>
        <dbReference type="ARBA" id="ARBA00022692"/>
    </source>
</evidence>
<organism evidence="8 9">
    <name type="scientific">Candidatus Magasanikbacteria bacterium CG10_big_fil_rev_8_21_14_0_10_40_10</name>
    <dbReference type="NCBI Taxonomy" id="1974648"/>
    <lineage>
        <taxon>Bacteria</taxon>
        <taxon>Candidatus Magasanikiibacteriota</taxon>
    </lineage>
</organism>
<dbReference type="GO" id="GO:0042158">
    <property type="term" value="P:lipoprotein biosynthetic process"/>
    <property type="evidence" value="ECO:0007669"/>
    <property type="project" value="UniProtKB-UniRule"/>
</dbReference>
<dbReference type="GO" id="GO:0008961">
    <property type="term" value="F:phosphatidylglycerol-prolipoprotein diacylglyceryl transferase activity"/>
    <property type="evidence" value="ECO:0007669"/>
    <property type="project" value="UniProtKB-UniRule"/>
</dbReference>
<feature type="transmembrane region" description="Helical" evidence="7">
    <location>
        <begin position="48"/>
        <end position="67"/>
    </location>
</feature>
<feature type="transmembrane region" description="Helical" evidence="7">
    <location>
        <begin position="168"/>
        <end position="186"/>
    </location>
</feature>
<dbReference type="UniPathway" id="UPA00664"/>
<evidence type="ECO:0000256" key="2">
    <source>
        <dbReference type="ARBA" id="ARBA00022475"/>
    </source>
</evidence>
<sequence>MIPYWQYNIIYFGPIPLQVWGVFVSVGLLSAIFFGYKLARKYLLNGDVIIDMSLWAIIGGLIMARVFHVAFYEPLYYVSNPLDFFKIWQGGASSLGGFVGAGLALWIFARLRKFKLKEILPYFDVAVLSLWLGWGIGRLGCFIIHDHIGRLSDFWLAVNFPAGARHDLGLYDSILGFSLFIVYFLLFKKLAKIQWGLITVFSVMDYAIARFMLDFLRVGDEFPGGDARYYHLTPAQWGMLVIFFGLGLTFVWLWYKLKVQKNG</sequence>
<evidence type="ECO:0000313" key="8">
    <source>
        <dbReference type="EMBL" id="PIT87361.1"/>
    </source>
</evidence>
<reference evidence="9" key="1">
    <citation type="submission" date="2017-09" db="EMBL/GenBank/DDBJ databases">
        <title>Depth-based differentiation of microbial function through sediment-hosted aquifers and enrichment of novel symbionts in the deep terrestrial subsurface.</title>
        <authorList>
            <person name="Probst A.J."/>
            <person name="Ladd B."/>
            <person name="Jarett J.K."/>
            <person name="Geller-Mcgrath D.E."/>
            <person name="Sieber C.M.K."/>
            <person name="Emerson J.B."/>
            <person name="Anantharaman K."/>
            <person name="Thomas B.C."/>
            <person name="Malmstrom R."/>
            <person name="Stieglmeier M."/>
            <person name="Klingl A."/>
            <person name="Woyke T."/>
            <person name="Ryan C.M."/>
            <person name="Banfield J.F."/>
        </authorList>
    </citation>
    <scope>NUCLEOTIDE SEQUENCE [LARGE SCALE GENOMIC DNA]</scope>
</reference>
<comment type="function">
    <text evidence="7">Catalyzes the transfer of the diacylglyceryl group from phosphatidylglycerol to the sulfhydryl group of the N-terminal cysteine of a prolipoprotein, the first step in the formation of mature lipoproteins.</text>
</comment>
<feature type="transmembrane region" description="Helical" evidence="7">
    <location>
        <begin position="121"/>
        <end position="148"/>
    </location>
</feature>
<dbReference type="EMBL" id="PFBX01000035">
    <property type="protein sequence ID" value="PIT87361.1"/>
    <property type="molecule type" value="Genomic_DNA"/>
</dbReference>
<dbReference type="PANTHER" id="PTHR30589">
    <property type="entry name" value="PROLIPOPROTEIN DIACYLGLYCERYL TRANSFERASE"/>
    <property type="match status" value="1"/>
</dbReference>
<comment type="catalytic activity">
    <reaction evidence="7">
        <text>L-cysteinyl-[prolipoprotein] + a 1,2-diacyl-sn-glycero-3-phospho-(1'-sn-glycerol) = an S-1,2-diacyl-sn-glyceryl-L-cysteinyl-[prolipoprotein] + sn-glycerol 1-phosphate + H(+)</text>
        <dbReference type="Rhea" id="RHEA:56712"/>
        <dbReference type="Rhea" id="RHEA-COMP:14679"/>
        <dbReference type="Rhea" id="RHEA-COMP:14680"/>
        <dbReference type="ChEBI" id="CHEBI:15378"/>
        <dbReference type="ChEBI" id="CHEBI:29950"/>
        <dbReference type="ChEBI" id="CHEBI:57685"/>
        <dbReference type="ChEBI" id="CHEBI:64716"/>
        <dbReference type="ChEBI" id="CHEBI:140658"/>
        <dbReference type="EC" id="2.5.1.145"/>
    </reaction>
</comment>
<keyword evidence="3 7" id="KW-0808">Transferase</keyword>
<comment type="similarity">
    <text evidence="1 7">Belongs to the Lgt family.</text>
</comment>
<dbReference type="Proteomes" id="UP000231183">
    <property type="component" value="Unassembled WGS sequence"/>
</dbReference>
<comment type="pathway">
    <text evidence="7">Protein modification; lipoprotein biosynthesis (diacylglyceryl transfer).</text>
</comment>
<dbReference type="Pfam" id="PF01790">
    <property type="entry name" value="LGT"/>
    <property type="match status" value="1"/>
</dbReference>
<dbReference type="AlphaFoldDB" id="A0A2M6W3K5"/>
<feature type="transmembrane region" description="Helical" evidence="7">
    <location>
        <begin position="15"/>
        <end position="36"/>
    </location>
</feature>
<proteinExistence type="inferred from homology"/>
<dbReference type="PANTHER" id="PTHR30589:SF0">
    <property type="entry name" value="PHOSPHATIDYLGLYCEROL--PROLIPOPROTEIN DIACYLGLYCERYL TRANSFERASE"/>
    <property type="match status" value="1"/>
</dbReference>
<protein>
    <recommendedName>
        <fullName evidence="7">Phosphatidylglycerol--prolipoprotein diacylglyceryl transferase</fullName>
        <ecNumber evidence="7">2.5.1.145</ecNumber>
    </recommendedName>
</protein>
<keyword evidence="5 7" id="KW-1133">Transmembrane helix</keyword>
<dbReference type="HAMAP" id="MF_01147">
    <property type="entry name" value="Lgt"/>
    <property type="match status" value="1"/>
</dbReference>
<evidence type="ECO:0000256" key="1">
    <source>
        <dbReference type="ARBA" id="ARBA00007150"/>
    </source>
</evidence>
<keyword evidence="4 7" id="KW-0812">Transmembrane</keyword>
<name>A0A2M6W3K5_9BACT</name>
<evidence type="ECO:0000256" key="6">
    <source>
        <dbReference type="ARBA" id="ARBA00023136"/>
    </source>
</evidence>
<evidence type="ECO:0000256" key="7">
    <source>
        <dbReference type="HAMAP-Rule" id="MF_01147"/>
    </source>
</evidence>
<evidence type="ECO:0000256" key="3">
    <source>
        <dbReference type="ARBA" id="ARBA00022679"/>
    </source>
</evidence>
<dbReference type="EC" id="2.5.1.145" evidence="7"/>
<comment type="subcellular location">
    <subcellularLocation>
        <location evidence="7">Cell membrane</location>
        <topology evidence="7">Multi-pass membrane protein</topology>
    </subcellularLocation>
</comment>
<feature type="binding site" evidence="7">
    <location>
        <position position="138"/>
    </location>
    <ligand>
        <name>a 1,2-diacyl-sn-glycero-3-phospho-(1'-sn-glycerol)</name>
        <dbReference type="ChEBI" id="CHEBI:64716"/>
    </ligand>
</feature>
<evidence type="ECO:0000256" key="5">
    <source>
        <dbReference type="ARBA" id="ARBA00022989"/>
    </source>
</evidence>
<comment type="caution">
    <text evidence="8">The sequence shown here is derived from an EMBL/GenBank/DDBJ whole genome shotgun (WGS) entry which is preliminary data.</text>
</comment>
<dbReference type="GO" id="GO:0005886">
    <property type="term" value="C:plasma membrane"/>
    <property type="evidence" value="ECO:0007669"/>
    <property type="project" value="UniProtKB-SubCell"/>
</dbReference>
<accession>A0A2M6W3K5</accession>
<keyword evidence="2 7" id="KW-1003">Cell membrane</keyword>
<feature type="transmembrane region" description="Helical" evidence="7">
    <location>
        <begin position="235"/>
        <end position="255"/>
    </location>
</feature>
<keyword evidence="6 7" id="KW-0472">Membrane</keyword>
<gene>
    <name evidence="7" type="primary">lgt</name>
    <name evidence="8" type="ORF">COU31_03360</name>
</gene>
<feature type="transmembrane region" description="Helical" evidence="7">
    <location>
        <begin position="193"/>
        <end position="213"/>
    </location>
</feature>
<feature type="transmembrane region" description="Helical" evidence="7">
    <location>
        <begin position="87"/>
        <end position="109"/>
    </location>
</feature>
<evidence type="ECO:0000313" key="9">
    <source>
        <dbReference type="Proteomes" id="UP000231183"/>
    </source>
</evidence>